<dbReference type="SUPFAM" id="SSF48452">
    <property type="entry name" value="TPR-like"/>
    <property type="match status" value="2"/>
</dbReference>
<sequence length="702" mass="76479">MSHSGKPISEMGLEELNDRFRDSLSCEANKPDFRELDLGSPVSPLRTTRNAAGPTSSGLTATTTTTTSSSSNSSGSVSGRNGFNSVAKRSDSVPNNHSGELSGSSEGSPTAGDSVRSGANARTFKPGHNRSDSGNTHPLSYSGQAQSAVNSPPPNVLPTGNICPSGKILKTGMTPNRSSRSDVLGSGSGNYGHGSIMRGGGVASREPISATAMPRHSGGGSGRPMVSMDPEEVKRAGNEQYKRGHFGEALSLYDRAIALSPGNAAYRSNRAAALTGLGRFGEAVRECEEAVRLDPNYGRAHQRLASLFLRLGQVENARRHLCIPGVRPDPVELQKLQAVEKHLRKCTDARRINDWKSALREGDAAITAGADFSPQLLMCRAEAFLKLHQIDDAEFSLSNIPKLEVSTTSSSHSRFFGMLSEAYLYFVRAQIEMALGRFENAVTAAEKAGKIDSRNVEVAELLKFVRSVARARARGNDLFKSERFTEACSAYGEGLRLDPSNAVLYCNRAACWFKLGTWERSIEDCNQALRIQPNYTKALLRRAASNSKLERWVDAVRDYEVLRRELPADNEVAESLFHAQVALKKSRGEEVYNMKFGGEVEEVSSLEQFRAAISSPGVSVVHFKAASNLQCKQLSPFVDTLCSRYPSLNFLKVDLEENPTVASAENVRIVPTFKIYKNGSRVKEIVCPTRDMLEHSVRHYSF</sequence>
<feature type="compositionally biased region" description="Low complexity" evidence="4">
    <location>
        <begin position="53"/>
        <end position="85"/>
    </location>
</feature>
<evidence type="ECO:0000259" key="5">
    <source>
        <dbReference type="Pfam" id="PF00085"/>
    </source>
</evidence>
<keyword evidence="2 3" id="KW-0802">TPR repeat</keyword>
<feature type="compositionally biased region" description="Polar residues" evidence="4">
    <location>
        <begin position="132"/>
        <end position="150"/>
    </location>
</feature>
<dbReference type="EMBL" id="OIVN01004491">
    <property type="protein sequence ID" value="SPD17723.1"/>
    <property type="molecule type" value="Genomic_DNA"/>
</dbReference>
<gene>
    <name evidence="6" type="ORF">FSB_LOCUS45605</name>
</gene>
<protein>
    <recommendedName>
        <fullName evidence="5">Thioredoxin domain-containing protein</fullName>
    </recommendedName>
</protein>
<name>A0A2N9I130_FAGSY</name>
<dbReference type="SMART" id="SM00028">
    <property type="entry name" value="TPR"/>
    <property type="match status" value="7"/>
</dbReference>
<dbReference type="PANTHER" id="PTHR46050:SF3">
    <property type="entry name" value="TPR REPEAT-CONTAINING THIOREDOXIN TTL1"/>
    <property type="match status" value="1"/>
</dbReference>
<dbReference type="Gene3D" id="1.25.40.10">
    <property type="entry name" value="Tetratricopeptide repeat domain"/>
    <property type="match status" value="1"/>
</dbReference>
<feature type="domain" description="Thioredoxin" evidence="5">
    <location>
        <begin position="606"/>
        <end position="693"/>
    </location>
</feature>
<dbReference type="Gene3D" id="3.40.30.10">
    <property type="entry name" value="Glutaredoxin"/>
    <property type="match status" value="1"/>
</dbReference>
<proteinExistence type="predicted"/>
<dbReference type="SUPFAM" id="SSF52833">
    <property type="entry name" value="Thioredoxin-like"/>
    <property type="match status" value="1"/>
</dbReference>
<dbReference type="InterPro" id="IPR036249">
    <property type="entry name" value="Thioredoxin-like_sf"/>
</dbReference>
<accession>A0A2N9I130</accession>
<feature type="region of interest" description="Disordered" evidence="4">
    <location>
        <begin position="28"/>
        <end position="202"/>
    </location>
</feature>
<dbReference type="PANTHER" id="PTHR46050">
    <property type="entry name" value="TPR REPEAT-CONTAINING THIOREDOXIN"/>
    <property type="match status" value="1"/>
</dbReference>
<dbReference type="GO" id="GO:0006950">
    <property type="term" value="P:response to stress"/>
    <property type="evidence" value="ECO:0007669"/>
    <property type="project" value="UniProtKB-ARBA"/>
</dbReference>
<dbReference type="InterPro" id="IPR011990">
    <property type="entry name" value="TPR-like_helical_dom_sf"/>
</dbReference>
<evidence type="ECO:0000256" key="4">
    <source>
        <dbReference type="SAM" id="MobiDB-lite"/>
    </source>
</evidence>
<dbReference type="PROSITE" id="PS50005">
    <property type="entry name" value="TPR"/>
    <property type="match status" value="2"/>
</dbReference>
<evidence type="ECO:0000256" key="2">
    <source>
        <dbReference type="ARBA" id="ARBA00022803"/>
    </source>
</evidence>
<dbReference type="Pfam" id="PF13432">
    <property type="entry name" value="TPR_16"/>
    <property type="match status" value="2"/>
</dbReference>
<feature type="compositionally biased region" description="Basic and acidic residues" evidence="4">
    <location>
        <begin position="28"/>
        <end position="37"/>
    </location>
</feature>
<feature type="compositionally biased region" description="Gly residues" evidence="4">
    <location>
        <begin position="186"/>
        <end position="202"/>
    </location>
</feature>
<evidence type="ECO:0000256" key="3">
    <source>
        <dbReference type="PROSITE-ProRule" id="PRU00339"/>
    </source>
</evidence>
<reference evidence="6" key="1">
    <citation type="submission" date="2018-02" db="EMBL/GenBank/DDBJ databases">
        <authorList>
            <person name="Cohen D.B."/>
            <person name="Kent A.D."/>
        </authorList>
    </citation>
    <scope>NUCLEOTIDE SEQUENCE</scope>
</reference>
<dbReference type="FunFam" id="3.40.30.10:FF:000211">
    <property type="entry name" value="TPR repeat-containing thioredoxin TTL4"/>
    <property type="match status" value="1"/>
</dbReference>
<dbReference type="InterPro" id="IPR013766">
    <property type="entry name" value="Thioredoxin_domain"/>
</dbReference>
<dbReference type="InterPro" id="IPR044534">
    <property type="entry name" value="TTL1-4"/>
</dbReference>
<feature type="repeat" description="TPR" evidence="3">
    <location>
        <begin position="230"/>
        <end position="263"/>
    </location>
</feature>
<dbReference type="CDD" id="cd02947">
    <property type="entry name" value="TRX_family"/>
    <property type="match status" value="1"/>
</dbReference>
<dbReference type="InterPro" id="IPR019734">
    <property type="entry name" value="TPR_rpt"/>
</dbReference>
<keyword evidence="1" id="KW-0677">Repeat</keyword>
<feature type="compositionally biased region" description="Low complexity" evidence="4">
    <location>
        <begin position="98"/>
        <end position="108"/>
    </location>
</feature>
<dbReference type="AlphaFoldDB" id="A0A2N9I130"/>
<dbReference type="Pfam" id="PF00085">
    <property type="entry name" value="Thioredoxin"/>
    <property type="match status" value="1"/>
</dbReference>
<evidence type="ECO:0000313" key="6">
    <source>
        <dbReference type="EMBL" id="SPD17723.1"/>
    </source>
</evidence>
<dbReference type="GO" id="GO:0005737">
    <property type="term" value="C:cytoplasm"/>
    <property type="evidence" value="ECO:0007669"/>
    <property type="project" value="TreeGrafter"/>
</dbReference>
<organism evidence="6">
    <name type="scientific">Fagus sylvatica</name>
    <name type="common">Beechnut</name>
    <dbReference type="NCBI Taxonomy" id="28930"/>
    <lineage>
        <taxon>Eukaryota</taxon>
        <taxon>Viridiplantae</taxon>
        <taxon>Streptophyta</taxon>
        <taxon>Embryophyta</taxon>
        <taxon>Tracheophyta</taxon>
        <taxon>Spermatophyta</taxon>
        <taxon>Magnoliopsida</taxon>
        <taxon>eudicotyledons</taxon>
        <taxon>Gunneridae</taxon>
        <taxon>Pentapetalae</taxon>
        <taxon>rosids</taxon>
        <taxon>fabids</taxon>
        <taxon>Fagales</taxon>
        <taxon>Fagaceae</taxon>
        <taxon>Fagus</taxon>
    </lineage>
</organism>
<feature type="repeat" description="TPR" evidence="3">
    <location>
        <begin position="502"/>
        <end position="535"/>
    </location>
</feature>
<dbReference type="Pfam" id="PF13181">
    <property type="entry name" value="TPR_8"/>
    <property type="match status" value="1"/>
</dbReference>
<evidence type="ECO:0000256" key="1">
    <source>
        <dbReference type="ARBA" id="ARBA00022737"/>
    </source>
</evidence>